<sequence>MESVELVSFSDASLKSIGACVYLRSIYKNGSAKAIATTSAPPRAEEAVKMLLMPPNTRRDEPDTNRIRGIKILFVHFYRSWSCEIRRHGAHTPGLQAPDKKSLVTLKVSIKSPKTTIQLGKKSKCWNYVRADSGRAPRAGRRSSISAAVAKSKGTFALCAPR</sequence>
<protein>
    <submittedName>
        <fullName evidence="1">Uncharacterized protein</fullName>
    </submittedName>
</protein>
<comment type="caution">
    <text evidence="1">The sequence shown here is derived from an EMBL/GenBank/DDBJ whole genome shotgun (WGS) entry which is preliminary data.</text>
</comment>
<gene>
    <name evidence="1" type="ORF">EVAR_86022_1</name>
</gene>
<dbReference type="AlphaFoldDB" id="A0A4C1UK26"/>
<name>A0A4C1UK26_EUMVA</name>
<accession>A0A4C1UK26</accession>
<evidence type="ECO:0000313" key="2">
    <source>
        <dbReference type="Proteomes" id="UP000299102"/>
    </source>
</evidence>
<keyword evidence="2" id="KW-1185">Reference proteome</keyword>
<dbReference type="Proteomes" id="UP000299102">
    <property type="component" value="Unassembled WGS sequence"/>
</dbReference>
<organism evidence="1 2">
    <name type="scientific">Eumeta variegata</name>
    <name type="common">Bagworm moth</name>
    <name type="synonym">Eumeta japonica</name>
    <dbReference type="NCBI Taxonomy" id="151549"/>
    <lineage>
        <taxon>Eukaryota</taxon>
        <taxon>Metazoa</taxon>
        <taxon>Ecdysozoa</taxon>
        <taxon>Arthropoda</taxon>
        <taxon>Hexapoda</taxon>
        <taxon>Insecta</taxon>
        <taxon>Pterygota</taxon>
        <taxon>Neoptera</taxon>
        <taxon>Endopterygota</taxon>
        <taxon>Lepidoptera</taxon>
        <taxon>Glossata</taxon>
        <taxon>Ditrysia</taxon>
        <taxon>Tineoidea</taxon>
        <taxon>Psychidae</taxon>
        <taxon>Oiketicinae</taxon>
        <taxon>Eumeta</taxon>
    </lineage>
</organism>
<proteinExistence type="predicted"/>
<dbReference type="Pfam" id="PF05380">
    <property type="entry name" value="Peptidase_A17"/>
    <property type="match status" value="1"/>
</dbReference>
<reference evidence="1 2" key="1">
    <citation type="journal article" date="2019" name="Commun. Biol.">
        <title>The bagworm genome reveals a unique fibroin gene that provides high tensile strength.</title>
        <authorList>
            <person name="Kono N."/>
            <person name="Nakamura H."/>
            <person name="Ohtoshi R."/>
            <person name="Tomita M."/>
            <person name="Numata K."/>
            <person name="Arakawa K."/>
        </authorList>
    </citation>
    <scope>NUCLEOTIDE SEQUENCE [LARGE SCALE GENOMIC DNA]</scope>
</reference>
<dbReference type="InterPro" id="IPR008042">
    <property type="entry name" value="Retrotrans_Pao"/>
</dbReference>
<evidence type="ECO:0000313" key="1">
    <source>
        <dbReference type="EMBL" id="GBP26520.1"/>
    </source>
</evidence>
<dbReference type="EMBL" id="BGZK01000181">
    <property type="protein sequence ID" value="GBP26520.1"/>
    <property type="molecule type" value="Genomic_DNA"/>
</dbReference>